<dbReference type="Proteomes" id="UP000536179">
    <property type="component" value="Unassembled WGS sequence"/>
</dbReference>
<dbReference type="PANTHER" id="PTHR42850">
    <property type="entry name" value="METALLOPHOSPHOESTERASE"/>
    <property type="match status" value="1"/>
</dbReference>
<evidence type="ECO:0000259" key="1">
    <source>
        <dbReference type="Pfam" id="PF00149"/>
    </source>
</evidence>
<dbReference type="Pfam" id="PF00149">
    <property type="entry name" value="Metallophos"/>
    <property type="match status" value="1"/>
</dbReference>
<dbReference type="InterPro" id="IPR029052">
    <property type="entry name" value="Metallo-depent_PP-like"/>
</dbReference>
<dbReference type="GO" id="GO:0008803">
    <property type="term" value="F:bis(5'-nucleosyl)-tetraphosphatase (symmetrical) activity"/>
    <property type="evidence" value="ECO:0007669"/>
    <property type="project" value="TreeGrafter"/>
</dbReference>
<gene>
    <name evidence="2" type="ORF">FHS27_004908</name>
</gene>
<dbReference type="GO" id="GO:0005737">
    <property type="term" value="C:cytoplasm"/>
    <property type="evidence" value="ECO:0007669"/>
    <property type="project" value="TreeGrafter"/>
</dbReference>
<evidence type="ECO:0000313" key="3">
    <source>
        <dbReference type="Proteomes" id="UP000536179"/>
    </source>
</evidence>
<dbReference type="RefSeq" id="WP_315854667.1">
    <property type="nucleotide sequence ID" value="NZ_JACHXU010000020.1"/>
</dbReference>
<dbReference type="InterPro" id="IPR050126">
    <property type="entry name" value="Ap4A_hydrolase"/>
</dbReference>
<dbReference type="AlphaFoldDB" id="A0A7W5E4A4"/>
<feature type="domain" description="Calcineurin-like phosphoesterase" evidence="1">
    <location>
        <begin position="27"/>
        <end position="253"/>
    </location>
</feature>
<dbReference type="InterPro" id="IPR004843">
    <property type="entry name" value="Calcineurin-like_PHP"/>
</dbReference>
<proteinExistence type="predicted"/>
<keyword evidence="3" id="KW-1185">Reference proteome</keyword>
<protein>
    <submittedName>
        <fullName evidence="2">Serine/threonine protein phosphatase 1</fullName>
        <ecNumber evidence="2">3.1.3.16</ecNumber>
    </submittedName>
</protein>
<sequence length="329" mass="37484">MRQFSDRRRDVCLIQFETSWGEQNVGRFVAVGDIHGCSQTLAKLLEILDLEPGDTLLSTGDLSSKGEDSRGVHSQILELEQRGVNVIVLLGNHELMLLAMQRSVGANVDLDAYPESLFRGAAISFLMRDNETWATLKSYGLESADDPELWAFRHDDPQRHFDKVSQRLNDIDWKLPQAHLDLLCRCKTHHIERNCLFVHSGIRLAHVKMADVHRAVDAQIQDDARELCWNRDSLGHQPGFPELMVHGHTPLSYLHSFVPDTKPWRDDELVFKSVIHNGTLNLDSGVFLEAGHLTAVEIPEDGHGPNFHFIRVPRLDPVCKDRLWHLNYM</sequence>
<reference evidence="2 3" key="1">
    <citation type="submission" date="2020-08" db="EMBL/GenBank/DDBJ databases">
        <title>Genomic Encyclopedia of Type Strains, Phase III (KMG-III): the genomes of soil and plant-associated and newly described type strains.</title>
        <authorList>
            <person name="Whitman W."/>
        </authorList>
    </citation>
    <scope>NUCLEOTIDE SEQUENCE [LARGE SCALE GENOMIC DNA]</scope>
    <source>
        <strain evidence="2 3">CECT 8075</strain>
    </source>
</reference>
<accession>A0A7W5E4A4</accession>
<dbReference type="SUPFAM" id="SSF56300">
    <property type="entry name" value="Metallo-dependent phosphatases"/>
    <property type="match status" value="1"/>
</dbReference>
<organism evidence="2 3">
    <name type="scientific">Aporhodopirellula rubra</name>
    <dbReference type="NCBI Taxonomy" id="980271"/>
    <lineage>
        <taxon>Bacteria</taxon>
        <taxon>Pseudomonadati</taxon>
        <taxon>Planctomycetota</taxon>
        <taxon>Planctomycetia</taxon>
        <taxon>Pirellulales</taxon>
        <taxon>Pirellulaceae</taxon>
        <taxon>Aporhodopirellula</taxon>
    </lineage>
</organism>
<name>A0A7W5E4A4_9BACT</name>
<dbReference type="EMBL" id="JACHXU010000020">
    <property type="protein sequence ID" value="MBB3209072.1"/>
    <property type="molecule type" value="Genomic_DNA"/>
</dbReference>
<comment type="caution">
    <text evidence="2">The sequence shown here is derived from an EMBL/GenBank/DDBJ whole genome shotgun (WGS) entry which is preliminary data.</text>
</comment>
<dbReference type="GO" id="GO:0004722">
    <property type="term" value="F:protein serine/threonine phosphatase activity"/>
    <property type="evidence" value="ECO:0007669"/>
    <property type="project" value="UniProtKB-EC"/>
</dbReference>
<dbReference type="Gene3D" id="3.60.21.10">
    <property type="match status" value="1"/>
</dbReference>
<dbReference type="PANTHER" id="PTHR42850:SF11">
    <property type="entry name" value="BIS(5'-NUCLEOSYL)-TETRAPHOSPHATASE [SYMMETRICAL]"/>
    <property type="match status" value="1"/>
</dbReference>
<dbReference type="EC" id="3.1.3.16" evidence="2"/>
<keyword evidence="2" id="KW-0378">Hydrolase</keyword>
<dbReference type="GO" id="GO:0110154">
    <property type="term" value="P:RNA decapping"/>
    <property type="evidence" value="ECO:0007669"/>
    <property type="project" value="TreeGrafter"/>
</dbReference>
<evidence type="ECO:0000313" key="2">
    <source>
        <dbReference type="EMBL" id="MBB3209072.1"/>
    </source>
</evidence>